<comment type="similarity">
    <text evidence="2 9">Belongs to the uroporphyrinogen-III synthase family.</text>
</comment>
<comment type="function">
    <text evidence="6 9">Catalyzes cyclization of the linear tetrapyrrole, hydroxymethylbilane, to the macrocyclic uroporphyrinogen III.</text>
</comment>
<dbReference type="STRING" id="877500.GCA_000935065_00075"/>
<dbReference type="RefSeq" id="WP_129081723.1">
    <property type="nucleotide sequence ID" value="NZ_CP041070.1"/>
</dbReference>
<evidence type="ECO:0000256" key="9">
    <source>
        <dbReference type="RuleBase" id="RU366031"/>
    </source>
</evidence>
<accession>A0A4Q0Y0V7</accession>
<dbReference type="AlphaFoldDB" id="A0A4Q0Y0V7"/>
<dbReference type="GO" id="GO:0006780">
    <property type="term" value="P:uroporphyrinogen III biosynthetic process"/>
    <property type="evidence" value="ECO:0007669"/>
    <property type="project" value="UniProtKB-UniRule"/>
</dbReference>
<dbReference type="PANTHER" id="PTHR38042">
    <property type="entry name" value="UROPORPHYRINOGEN-III SYNTHASE, CHLOROPLASTIC"/>
    <property type="match status" value="1"/>
</dbReference>
<dbReference type="CDD" id="cd06578">
    <property type="entry name" value="HemD"/>
    <property type="match status" value="1"/>
</dbReference>
<sequence>MPKIYLLNNQKFDNVENIEIFKIEYLNVQIDLSKYDALVFTSKNAVYSLSNITSKWKDIPSFSIAQKTSKIIEEEGGKIEFTGSSGHGNDFAKELIPVLKNRKALYIRAQKVVSNLVQTLKEANISIDEVITYKTVCNEKINTNIEDFSTIIFTSPSSVKCFFKKYSWNDSLKAIAIGQTTAKYLPNYVKFKLSKETSVEECIKLAMVDNF</sequence>
<keyword evidence="4 9" id="KW-0456">Lyase</keyword>
<feature type="domain" description="Tetrapyrrole biosynthesis uroporphyrinogen III synthase" evidence="10">
    <location>
        <begin position="31"/>
        <end position="186"/>
    </location>
</feature>
<dbReference type="EC" id="4.2.1.75" evidence="3 9"/>
<evidence type="ECO:0000256" key="8">
    <source>
        <dbReference type="ARBA" id="ARBA00048617"/>
    </source>
</evidence>
<dbReference type="PANTHER" id="PTHR38042:SF1">
    <property type="entry name" value="UROPORPHYRINOGEN-III SYNTHASE, CHLOROPLASTIC"/>
    <property type="match status" value="1"/>
</dbReference>
<evidence type="ECO:0000313" key="11">
    <source>
        <dbReference type="EMBL" id="RXJ63690.1"/>
    </source>
</evidence>
<gene>
    <name evidence="11" type="ORF">CRV06_05735</name>
</gene>
<evidence type="ECO:0000256" key="5">
    <source>
        <dbReference type="ARBA" id="ARBA00023244"/>
    </source>
</evidence>
<evidence type="ECO:0000256" key="4">
    <source>
        <dbReference type="ARBA" id="ARBA00023239"/>
    </source>
</evidence>
<reference evidence="11 12" key="1">
    <citation type="submission" date="2017-10" db="EMBL/GenBank/DDBJ databases">
        <title>Genomics of the genus Arcobacter.</title>
        <authorList>
            <person name="Perez-Cataluna A."/>
            <person name="Figueras M.J."/>
        </authorList>
    </citation>
    <scope>NUCLEOTIDE SEQUENCE [LARGE SCALE GENOMIC DNA]</scope>
    <source>
        <strain evidence="11 12">DSM 24636</strain>
    </source>
</reference>
<evidence type="ECO:0000256" key="3">
    <source>
        <dbReference type="ARBA" id="ARBA00013109"/>
    </source>
</evidence>
<keyword evidence="12" id="KW-1185">Reference proteome</keyword>
<name>A0A4Q0Y0V7_9BACT</name>
<evidence type="ECO:0000256" key="1">
    <source>
        <dbReference type="ARBA" id="ARBA00004772"/>
    </source>
</evidence>
<comment type="catalytic activity">
    <reaction evidence="8 9">
        <text>hydroxymethylbilane = uroporphyrinogen III + H2O</text>
        <dbReference type="Rhea" id="RHEA:18965"/>
        <dbReference type="ChEBI" id="CHEBI:15377"/>
        <dbReference type="ChEBI" id="CHEBI:57308"/>
        <dbReference type="ChEBI" id="CHEBI:57845"/>
        <dbReference type="EC" id="4.2.1.75"/>
    </reaction>
</comment>
<evidence type="ECO:0000313" key="12">
    <source>
        <dbReference type="Proteomes" id="UP000290191"/>
    </source>
</evidence>
<comment type="pathway">
    <text evidence="1 9">Porphyrin-containing compound metabolism; protoporphyrin-IX biosynthesis; coproporphyrinogen-III from 5-aminolevulinate: step 3/4.</text>
</comment>
<dbReference type="GO" id="GO:0006782">
    <property type="term" value="P:protoporphyrinogen IX biosynthetic process"/>
    <property type="evidence" value="ECO:0007669"/>
    <property type="project" value="UniProtKB-UniRule"/>
</dbReference>
<comment type="caution">
    <text evidence="11">The sequence shown here is derived from an EMBL/GenBank/DDBJ whole genome shotgun (WGS) entry which is preliminary data.</text>
</comment>
<dbReference type="Pfam" id="PF02602">
    <property type="entry name" value="HEM4"/>
    <property type="match status" value="1"/>
</dbReference>
<evidence type="ECO:0000256" key="2">
    <source>
        <dbReference type="ARBA" id="ARBA00008133"/>
    </source>
</evidence>
<evidence type="ECO:0000256" key="7">
    <source>
        <dbReference type="ARBA" id="ARBA00040167"/>
    </source>
</evidence>
<dbReference type="InterPro" id="IPR036108">
    <property type="entry name" value="4pyrrol_syn_uPrphyn_synt_sf"/>
</dbReference>
<evidence type="ECO:0000256" key="6">
    <source>
        <dbReference type="ARBA" id="ARBA00037589"/>
    </source>
</evidence>
<dbReference type="InterPro" id="IPR039793">
    <property type="entry name" value="UROS/Hem4"/>
</dbReference>
<dbReference type="Proteomes" id="UP000290191">
    <property type="component" value="Unassembled WGS sequence"/>
</dbReference>
<dbReference type="OrthoDB" id="5328023at2"/>
<dbReference type="Gene3D" id="3.40.50.10090">
    <property type="match status" value="2"/>
</dbReference>
<dbReference type="InterPro" id="IPR003754">
    <property type="entry name" value="4pyrrol_synth_uPrphyn_synth"/>
</dbReference>
<keyword evidence="5 9" id="KW-0627">Porphyrin biosynthesis</keyword>
<evidence type="ECO:0000259" key="10">
    <source>
        <dbReference type="Pfam" id="PF02602"/>
    </source>
</evidence>
<organism evidence="11 12">
    <name type="scientific">Halarcobacter anaerophilus</name>
    <dbReference type="NCBI Taxonomy" id="877500"/>
    <lineage>
        <taxon>Bacteria</taxon>
        <taxon>Pseudomonadati</taxon>
        <taxon>Campylobacterota</taxon>
        <taxon>Epsilonproteobacteria</taxon>
        <taxon>Campylobacterales</taxon>
        <taxon>Arcobacteraceae</taxon>
        <taxon>Halarcobacter</taxon>
    </lineage>
</organism>
<dbReference type="SUPFAM" id="SSF69618">
    <property type="entry name" value="HemD-like"/>
    <property type="match status" value="1"/>
</dbReference>
<dbReference type="EMBL" id="PDKO01000003">
    <property type="protein sequence ID" value="RXJ63690.1"/>
    <property type="molecule type" value="Genomic_DNA"/>
</dbReference>
<proteinExistence type="inferred from homology"/>
<dbReference type="GO" id="GO:0004852">
    <property type="term" value="F:uroporphyrinogen-III synthase activity"/>
    <property type="evidence" value="ECO:0007669"/>
    <property type="project" value="UniProtKB-UniRule"/>
</dbReference>
<protein>
    <recommendedName>
        <fullName evidence="7 9">Uroporphyrinogen-III synthase</fullName>
        <ecNumber evidence="3 9">4.2.1.75</ecNumber>
    </recommendedName>
</protein>